<dbReference type="GO" id="GO:0016787">
    <property type="term" value="F:hydrolase activity"/>
    <property type="evidence" value="ECO:0007669"/>
    <property type="project" value="UniProtKB-KW"/>
</dbReference>
<sequence>MQKEADVNSPFSVQFIGATGTVTGSKYVVRYGRHQVLIDCGLFQGIKNMRRRNWAELPLQPAQLDAVLLTHAHIDHSGYLPALMKQGYHGPIHCSEGSKALCKVLLPDAGYLQEEDAKYANKKKFSRHAPAEPLYTEDDARKVLRQFKAHDFGEAIELPGGLLAEFFPVGHILGASAIRLTYQGKRIIFSGDVGRSDDLIMYPPQPLPEADYLVVESTYGDRRHEYVDEHQVIADIINRTAARGGIVLMPAFAVGRAQMVLHILAQLRQQQRIPTMPIYLNSPMAIRATEIFFDFHQQHKLTQADCQLMDDITTYVKTVEESIELNNRKYPSVIISASGMASGGRVLHHLKTLVSDARNSVLFLGYQAAGTRGDAMTHGAEHIKIHGQYFPVRAEVHNLPALSSHGDYVEIIDWLKRSECQPKQVFVTHGEASAADSMRLHIQDELGWSAEVPEYLQSVEL</sequence>
<protein>
    <submittedName>
        <fullName evidence="4">MBL fold metallo-hydrolase</fullName>
    </submittedName>
</protein>
<dbReference type="AlphaFoldDB" id="A0A222FDZ6"/>
<dbReference type="Pfam" id="PF07521">
    <property type="entry name" value="RMMBL"/>
    <property type="match status" value="1"/>
</dbReference>
<keyword evidence="1 4" id="KW-0378">Hydrolase</keyword>
<dbReference type="OrthoDB" id="9803916at2"/>
<organism evidence="4 5">
    <name type="scientific">Bacterioplanes sanyensis</name>
    <dbReference type="NCBI Taxonomy" id="1249553"/>
    <lineage>
        <taxon>Bacteria</taxon>
        <taxon>Pseudomonadati</taxon>
        <taxon>Pseudomonadota</taxon>
        <taxon>Gammaproteobacteria</taxon>
        <taxon>Oceanospirillales</taxon>
        <taxon>Oceanospirillaceae</taxon>
        <taxon>Bacterioplanes</taxon>
    </lineage>
</organism>
<gene>
    <name evidence="4" type="ORF">CHH28_00410</name>
</gene>
<dbReference type="SUPFAM" id="SSF56281">
    <property type="entry name" value="Metallo-hydrolase/oxidoreductase"/>
    <property type="match status" value="1"/>
</dbReference>
<dbReference type="InterPro" id="IPR050698">
    <property type="entry name" value="MBL"/>
</dbReference>
<evidence type="ECO:0000259" key="3">
    <source>
        <dbReference type="SMART" id="SM01027"/>
    </source>
</evidence>
<dbReference type="SMART" id="SM01027">
    <property type="entry name" value="Beta-Casp"/>
    <property type="match status" value="1"/>
</dbReference>
<dbReference type="InterPro" id="IPR001279">
    <property type="entry name" value="Metallo-B-lactamas"/>
</dbReference>
<dbReference type="PANTHER" id="PTHR11203:SF37">
    <property type="entry name" value="INTEGRATOR COMPLEX SUBUNIT 11"/>
    <property type="match status" value="1"/>
</dbReference>
<feature type="domain" description="Beta-Casp" evidence="3">
    <location>
        <begin position="257"/>
        <end position="376"/>
    </location>
</feature>
<dbReference type="InterPro" id="IPR011108">
    <property type="entry name" value="RMMBL"/>
</dbReference>
<dbReference type="GO" id="GO:0004521">
    <property type="term" value="F:RNA endonuclease activity"/>
    <property type="evidence" value="ECO:0007669"/>
    <property type="project" value="TreeGrafter"/>
</dbReference>
<dbReference type="Gene3D" id="3.40.50.10890">
    <property type="match status" value="1"/>
</dbReference>
<dbReference type="InterPro" id="IPR022712">
    <property type="entry name" value="Beta_Casp"/>
</dbReference>
<dbReference type="KEGG" id="bsan:CHH28_00410"/>
<dbReference type="InterPro" id="IPR036866">
    <property type="entry name" value="RibonucZ/Hydroxyglut_hydro"/>
</dbReference>
<dbReference type="EMBL" id="CP022530">
    <property type="protein sequence ID" value="ASP37238.1"/>
    <property type="molecule type" value="Genomic_DNA"/>
</dbReference>
<proteinExistence type="predicted"/>
<name>A0A222FDZ6_9GAMM</name>
<dbReference type="Pfam" id="PF10996">
    <property type="entry name" value="Beta-Casp"/>
    <property type="match status" value="1"/>
</dbReference>
<dbReference type="CDD" id="cd16295">
    <property type="entry name" value="TTHA0252-CPSF-like_MBL-fold"/>
    <property type="match status" value="1"/>
</dbReference>
<feature type="domain" description="Metallo-beta-lactamase" evidence="2">
    <location>
        <begin position="23"/>
        <end position="230"/>
    </location>
</feature>
<reference evidence="4 5" key="1">
    <citation type="submission" date="2017-07" db="EMBL/GenBank/DDBJ databases">
        <title>Annotated genome sequence of Bacterioplanes sanyensis isolated from Red Sea.</title>
        <authorList>
            <person name="Rehman Z.U."/>
        </authorList>
    </citation>
    <scope>NUCLEOTIDE SEQUENCE [LARGE SCALE GENOMIC DNA]</scope>
    <source>
        <strain evidence="4 5">NV9</strain>
    </source>
</reference>
<dbReference type="Proteomes" id="UP000202440">
    <property type="component" value="Chromosome"/>
</dbReference>
<keyword evidence="5" id="KW-1185">Reference proteome</keyword>
<dbReference type="Gene3D" id="3.60.15.10">
    <property type="entry name" value="Ribonuclease Z/Hydroxyacylglutathione hydrolase-like"/>
    <property type="match status" value="1"/>
</dbReference>
<dbReference type="Pfam" id="PF00753">
    <property type="entry name" value="Lactamase_B"/>
    <property type="match status" value="1"/>
</dbReference>
<dbReference type="PANTHER" id="PTHR11203">
    <property type="entry name" value="CLEAVAGE AND POLYADENYLATION SPECIFICITY FACTOR FAMILY MEMBER"/>
    <property type="match status" value="1"/>
</dbReference>
<evidence type="ECO:0000313" key="5">
    <source>
        <dbReference type="Proteomes" id="UP000202440"/>
    </source>
</evidence>
<dbReference type="SMART" id="SM00849">
    <property type="entry name" value="Lactamase_B"/>
    <property type="match status" value="1"/>
</dbReference>
<evidence type="ECO:0000313" key="4">
    <source>
        <dbReference type="EMBL" id="ASP37238.1"/>
    </source>
</evidence>
<accession>A0A222FDZ6</accession>
<evidence type="ECO:0000259" key="2">
    <source>
        <dbReference type="SMART" id="SM00849"/>
    </source>
</evidence>
<evidence type="ECO:0000256" key="1">
    <source>
        <dbReference type="ARBA" id="ARBA00022801"/>
    </source>
</evidence>